<evidence type="ECO:0000259" key="1">
    <source>
        <dbReference type="Pfam" id="PF17919"/>
    </source>
</evidence>
<dbReference type="EMBL" id="BKCJ010004323">
    <property type="protein sequence ID" value="GEU60365.1"/>
    <property type="molecule type" value="Genomic_DNA"/>
</dbReference>
<dbReference type="PANTHER" id="PTHR34072:SF52">
    <property type="entry name" value="RIBONUCLEASE H"/>
    <property type="match status" value="1"/>
</dbReference>
<comment type="caution">
    <text evidence="3">The sequence shown here is derived from an EMBL/GenBank/DDBJ whole genome shotgun (WGS) entry which is preliminary data.</text>
</comment>
<dbReference type="Gene3D" id="3.30.70.270">
    <property type="match status" value="1"/>
</dbReference>
<organism evidence="3">
    <name type="scientific">Tanacetum cinerariifolium</name>
    <name type="common">Dalmatian daisy</name>
    <name type="synonym">Chrysanthemum cinerariifolium</name>
    <dbReference type="NCBI Taxonomy" id="118510"/>
    <lineage>
        <taxon>Eukaryota</taxon>
        <taxon>Viridiplantae</taxon>
        <taxon>Streptophyta</taxon>
        <taxon>Embryophyta</taxon>
        <taxon>Tracheophyta</taxon>
        <taxon>Spermatophyta</taxon>
        <taxon>Magnoliopsida</taxon>
        <taxon>eudicotyledons</taxon>
        <taxon>Gunneridae</taxon>
        <taxon>Pentapetalae</taxon>
        <taxon>asterids</taxon>
        <taxon>campanulids</taxon>
        <taxon>Asterales</taxon>
        <taxon>Asteraceae</taxon>
        <taxon>Asteroideae</taxon>
        <taxon>Anthemideae</taxon>
        <taxon>Anthemidinae</taxon>
        <taxon>Tanacetum</taxon>
    </lineage>
</organism>
<dbReference type="InterPro" id="IPR043502">
    <property type="entry name" value="DNA/RNA_pol_sf"/>
</dbReference>
<dbReference type="AlphaFoldDB" id="A0A6L2LJN0"/>
<dbReference type="InterPro" id="IPR056924">
    <property type="entry name" value="SH3_Tf2-1"/>
</dbReference>
<reference evidence="3" key="1">
    <citation type="journal article" date="2019" name="Sci. Rep.">
        <title>Draft genome of Tanacetum cinerariifolium, the natural source of mosquito coil.</title>
        <authorList>
            <person name="Yamashiro T."/>
            <person name="Shiraishi A."/>
            <person name="Satake H."/>
            <person name="Nakayama K."/>
        </authorList>
    </citation>
    <scope>NUCLEOTIDE SEQUENCE</scope>
</reference>
<dbReference type="PANTHER" id="PTHR34072">
    <property type="entry name" value="ENZYMATIC POLYPROTEIN-RELATED"/>
    <property type="match status" value="1"/>
</dbReference>
<feature type="domain" description="Reverse transcriptase/retrotransposon-derived protein RNase H-like" evidence="1">
    <location>
        <begin position="191"/>
        <end position="237"/>
    </location>
</feature>
<accession>A0A6L2LJN0</accession>
<gene>
    <name evidence="3" type="ORF">Tci_032343</name>
</gene>
<dbReference type="InterPro" id="IPR043128">
    <property type="entry name" value="Rev_trsase/Diguanyl_cyclase"/>
</dbReference>
<evidence type="ECO:0000259" key="2">
    <source>
        <dbReference type="Pfam" id="PF24626"/>
    </source>
</evidence>
<dbReference type="SUPFAM" id="SSF56672">
    <property type="entry name" value="DNA/RNA polymerases"/>
    <property type="match status" value="1"/>
</dbReference>
<proteinExistence type="predicted"/>
<dbReference type="InterPro" id="IPR041577">
    <property type="entry name" value="RT_RNaseH_2"/>
</dbReference>
<dbReference type="Pfam" id="PF24626">
    <property type="entry name" value="SH3_Tf2-1"/>
    <property type="match status" value="1"/>
</dbReference>
<evidence type="ECO:0000313" key="3">
    <source>
        <dbReference type="EMBL" id="GEU60365.1"/>
    </source>
</evidence>
<feature type="domain" description="Tf2-1-like SH3-like" evidence="2">
    <location>
        <begin position="354"/>
        <end position="411"/>
    </location>
</feature>
<sequence length="426" mass="49753">MTSTEIDQILAQGVTNAIEVIVVYEVKIYMVYDLMNQVVRQGAIVDKNANNKRKFENQPKDNRVPQQLPFKKPNVAMTYTIGSNEKKAYAGNLPYWNKSSGHSKIDLRFVYHQIRVHEEDIPKAKEEHAEHLKLILELLKKEELYAKFSKCEFWLSKKFINFQVLSAIIDDLSKVSRRLRTYDEVDSKERSENSVVYYDASCMGLGAILMQKGKVIAYASWQLKILEKNYTTRDLELGVSLQHILDHKELNMRQRRWLELSSDYDWEIRYDPGKANVVGDDLSRKKQIKPLRVRALVLMIGSCAEVGDAQLTSPEIIHETTEKIIQIKKHIQAARDRQKSYANRRCKPLEFKVGDNVMLKVSPWKGVIRFSKREKPNPRYIRHFKILAKVRTLAYRLELLKKLSPVHSTFQFEEVFRRRTTSYSIG</sequence>
<name>A0A6L2LJN0_TANCI</name>
<dbReference type="Pfam" id="PF17919">
    <property type="entry name" value="RT_RNaseH_2"/>
    <property type="match status" value="1"/>
</dbReference>
<protein>
    <submittedName>
        <fullName evidence="3">Uncharacterized protein</fullName>
    </submittedName>
</protein>